<dbReference type="InterPro" id="IPR016024">
    <property type="entry name" value="ARM-type_fold"/>
</dbReference>
<dbReference type="GO" id="GO:0110078">
    <property type="term" value="C:TTT Hsp90 cochaperone complex"/>
    <property type="evidence" value="ECO:0007669"/>
    <property type="project" value="InterPro"/>
</dbReference>
<comment type="similarity">
    <text evidence="1">Belongs to the TTI2 family.</text>
</comment>
<sequence>MGLGLFCTGWNNIPTFKYSKYLKSRWWWWCNYDNIIFAHKAKIMSLASVIPLSLTLLSSFWIPQEFSCHEKLDDAEVVQKLERWKNDVSQVLLELKTLLNQHDENISLEDQADVVASVVPLTARIHILHGFPEPDVHLLKRILMHDVKPLFLSTPHPSLNLSTRRKLPRLAGGPMASQDYFEEQTWKEHPMMASLVLFVIKNIRSEDYEDLWHPVIPLVMSLLDDYEARYKIKGVRIVSEMLHIVPKMLLKCTGVDGLLLVARPNKCLGHLKDQESPKLLRAAISATLSLILLTTEHGTAQRFDQLCALLGDGIIGTVWIYVSDSFEVILAMVEALPPLMKALDISIAHYLKALIPQLVHPLYPNSVRLTPVVLQKHSLIALVTVINECSLRIGGWKGTILDGVGRCWVALQDVDPSRNDDGNDIWSLLMCRELVNACPSVVQDEYKWFLAVDHAMFFDLLSPALVG</sequence>
<dbReference type="AlphaFoldDB" id="A0AA39P7I8"/>
<name>A0AA39P7I8_9AGAR</name>
<dbReference type="PANTHER" id="PTHR32226">
    <property type="entry name" value="TELO2-INTERACTING PROTEIN 2"/>
    <property type="match status" value="1"/>
</dbReference>
<keyword evidence="3" id="KW-1185">Reference proteome</keyword>
<dbReference type="SUPFAM" id="SSF48371">
    <property type="entry name" value="ARM repeat"/>
    <property type="match status" value="1"/>
</dbReference>
<dbReference type="InterPro" id="IPR018870">
    <property type="entry name" value="Tti2"/>
</dbReference>
<dbReference type="GO" id="GO:0005634">
    <property type="term" value="C:nucleus"/>
    <property type="evidence" value="ECO:0007669"/>
    <property type="project" value="TreeGrafter"/>
</dbReference>
<protein>
    <submittedName>
        <fullName evidence="2">Uncharacterized protein</fullName>
    </submittedName>
</protein>
<dbReference type="PANTHER" id="PTHR32226:SF2">
    <property type="entry name" value="TELO2-INTERACTING PROTEIN 2"/>
    <property type="match status" value="1"/>
</dbReference>
<evidence type="ECO:0000313" key="2">
    <source>
        <dbReference type="EMBL" id="KAK0479042.1"/>
    </source>
</evidence>
<evidence type="ECO:0000313" key="3">
    <source>
        <dbReference type="Proteomes" id="UP001175228"/>
    </source>
</evidence>
<organism evidence="2 3">
    <name type="scientific">Armillaria luteobubalina</name>
    <dbReference type="NCBI Taxonomy" id="153913"/>
    <lineage>
        <taxon>Eukaryota</taxon>
        <taxon>Fungi</taxon>
        <taxon>Dikarya</taxon>
        <taxon>Basidiomycota</taxon>
        <taxon>Agaricomycotina</taxon>
        <taxon>Agaricomycetes</taxon>
        <taxon>Agaricomycetidae</taxon>
        <taxon>Agaricales</taxon>
        <taxon>Marasmiineae</taxon>
        <taxon>Physalacriaceae</taxon>
        <taxon>Armillaria</taxon>
    </lineage>
</organism>
<dbReference type="GO" id="GO:0005829">
    <property type="term" value="C:cytosol"/>
    <property type="evidence" value="ECO:0007669"/>
    <property type="project" value="TreeGrafter"/>
</dbReference>
<dbReference type="Proteomes" id="UP001175228">
    <property type="component" value="Unassembled WGS sequence"/>
</dbReference>
<proteinExistence type="inferred from homology"/>
<comment type="caution">
    <text evidence="2">The sequence shown here is derived from an EMBL/GenBank/DDBJ whole genome shotgun (WGS) entry which is preliminary data.</text>
</comment>
<evidence type="ECO:0000256" key="1">
    <source>
        <dbReference type="ARBA" id="ARBA00034736"/>
    </source>
</evidence>
<dbReference type="Pfam" id="PF10521">
    <property type="entry name" value="Tti2"/>
    <property type="match status" value="1"/>
</dbReference>
<reference evidence="2" key="1">
    <citation type="submission" date="2023-06" db="EMBL/GenBank/DDBJ databases">
        <authorList>
            <consortium name="Lawrence Berkeley National Laboratory"/>
            <person name="Ahrendt S."/>
            <person name="Sahu N."/>
            <person name="Indic B."/>
            <person name="Wong-Bajracharya J."/>
            <person name="Merenyi Z."/>
            <person name="Ke H.-M."/>
            <person name="Monk M."/>
            <person name="Kocsube S."/>
            <person name="Drula E."/>
            <person name="Lipzen A."/>
            <person name="Balint B."/>
            <person name="Henrissat B."/>
            <person name="Andreopoulos B."/>
            <person name="Martin F.M."/>
            <person name="Harder C.B."/>
            <person name="Rigling D."/>
            <person name="Ford K.L."/>
            <person name="Foster G.D."/>
            <person name="Pangilinan J."/>
            <person name="Papanicolaou A."/>
            <person name="Barry K."/>
            <person name="LaButti K."/>
            <person name="Viragh M."/>
            <person name="Koriabine M."/>
            <person name="Yan M."/>
            <person name="Riley R."/>
            <person name="Champramary S."/>
            <person name="Plett K.L."/>
            <person name="Tsai I.J."/>
            <person name="Slot J."/>
            <person name="Sipos G."/>
            <person name="Plett J."/>
            <person name="Nagy L.G."/>
            <person name="Grigoriev I.V."/>
        </authorList>
    </citation>
    <scope>NUCLEOTIDE SEQUENCE</scope>
    <source>
        <strain evidence="2">HWK02</strain>
    </source>
</reference>
<dbReference type="EMBL" id="JAUEPU010000092">
    <property type="protein sequence ID" value="KAK0479042.1"/>
    <property type="molecule type" value="Genomic_DNA"/>
</dbReference>
<gene>
    <name evidence="2" type="ORF">EDD18DRAFT_1208001</name>
</gene>
<accession>A0AA39P7I8</accession>